<evidence type="ECO:0000313" key="3">
    <source>
        <dbReference type="Proteomes" id="UP000481153"/>
    </source>
</evidence>
<dbReference type="Proteomes" id="UP000481153">
    <property type="component" value="Unassembled WGS sequence"/>
</dbReference>
<reference evidence="2 3" key="1">
    <citation type="submission" date="2019-07" db="EMBL/GenBank/DDBJ databases">
        <title>Genomics analysis of Aphanomyces spp. identifies a new class of oomycete effector associated with host adaptation.</title>
        <authorList>
            <person name="Gaulin E."/>
        </authorList>
    </citation>
    <scope>NUCLEOTIDE SEQUENCE [LARGE SCALE GENOMIC DNA]</scope>
    <source>
        <strain evidence="2 3">ATCC 201684</strain>
    </source>
</reference>
<keyword evidence="1" id="KW-1133">Transmembrane helix</keyword>
<dbReference type="EMBL" id="VJMJ01000261">
    <property type="protein sequence ID" value="KAF0724838.1"/>
    <property type="molecule type" value="Genomic_DNA"/>
</dbReference>
<name>A0A6G0WC51_9STRA</name>
<evidence type="ECO:0000313" key="2">
    <source>
        <dbReference type="EMBL" id="KAF0724838.1"/>
    </source>
</evidence>
<protein>
    <submittedName>
        <fullName evidence="2">Uncharacterized protein</fullName>
    </submittedName>
</protein>
<feature type="transmembrane region" description="Helical" evidence="1">
    <location>
        <begin position="314"/>
        <end position="341"/>
    </location>
</feature>
<gene>
    <name evidence="2" type="ORF">Ae201684_016587</name>
</gene>
<organism evidence="2 3">
    <name type="scientific">Aphanomyces euteiches</name>
    <dbReference type="NCBI Taxonomy" id="100861"/>
    <lineage>
        <taxon>Eukaryota</taxon>
        <taxon>Sar</taxon>
        <taxon>Stramenopiles</taxon>
        <taxon>Oomycota</taxon>
        <taxon>Saprolegniomycetes</taxon>
        <taxon>Saprolegniales</taxon>
        <taxon>Verrucalvaceae</taxon>
        <taxon>Aphanomyces</taxon>
    </lineage>
</organism>
<keyword evidence="1" id="KW-0472">Membrane</keyword>
<evidence type="ECO:0000256" key="1">
    <source>
        <dbReference type="SAM" id="Phobius"/>
    </source>
</evidence>
<sequence length="668" mass="75653">MASVAPVVDRENRPPPRVLFCRVSLLYTAFFIANLLAVPLKVYITETVPWRLPTAEFNSSRVLESFQELAQSSTKPLVRTTWGYVLRYTLDLPSSPATDCTHYMLQFPAALFYGPALRQLACNVMAHNYSTSSAFECESAYLGTLFFANACLWIEPAASASKHAAVVFTFGGTTHEPLMFCWFKFAARLAMSLSILRLMYHDYYRHYKPLVANLKTLGLLGERHAMYLVEMGDPAFLIFTNPWMTLLLGLHFYLDIVFVGLASVRTSQLVDFGEFCLGCLYCASLMWYGYLALRTATFFVKRYHWEAYCLSVDPGYLAFAATIYAGPLFYTLANTWFVFFIQNMLSWVPNPDPDRAIDVAPRTFRSLCDCNASLNAAFLVCVTVAVLHCVVPLGFAFGQPWLQRRRQVRQYLQGPPTALAVNYSTEEYNDIKVTFLKAMLLKIRKPQAAPNDHARHGGSIYHMYAENARYKRLPLLSHRASDCFVVCLNDDGNPVARVRLTLLHCLDRQENDPMRAIHICHSCQQTSSVCTIDESPKNSTQEEPSRRYVHQGARGTTYVCLFNTNGDIVAQRASSCDLAHPEEWPRIITALRRSVALFGGTLQVPDTQIVHIQGERHLFSSYSLPDRQHTLAFYTVMAHDAMAKWDCAQADLKLEPVCRELHRLLVPT</sequence>
<keyword evidence="3" id="KW-1185">Reference proteome</keyword>
<proteinExistence type="predicted"/>
<feature type="transmembrane region" description="Helical" evidence="1">
    <location>
        <begin position="272"/>
        <end position="293"/>
    </location>
</feature>
<dbReference type="VEuPathDB" id="FungiDB:AeMF1_005072"/>
<comment type="caution">
    <text evidence="2">The sequence shown here is derived from an EMBL/GenBank/DDBJ whole genome shotgun (WGS) entry which is preliminary data.</text>
</comment>
<keyword evidence="1" id="KW-0812">Transmembrane</keyword>
<accession>A0A6G0WC51</accession>
<dbReference type="AlphaFoldDB" id="A0A6G0WC51"/>
<feature type="transmembrane region" description="Helical" evidence="1">
    <location>
        <begin position="236"/>
        <end position="260"/>
    </location>
</feature>
<feature type="transmembrane region" description="Helical" evidence="1">
    <location>
        <begin position="376"/>
        <end position="397"/>
    </location>
</feature>
<feature type="transmembrane region" description="Helical" evidence="1">
    <location>
        <begin position="25"/>
        <end position="44"/>
    </location>
</feature>